<organism evidence="8 9">
    <name type="scientific">Nocardiopsis gilva YIM 90087</name>
    <dbReference type="NCBI Taxonomy" id="1235441"/>
    <lineage>
        <taxon>Bacteria</taxon>
        <taxon>Bacillati</taxon>
        <taxon>Actinomycetota</taxon>
        <taxon>Actinomycetes</taxon>
        <taxon>Streptosporangiales</taxon>
        <taxon>Nocardiopsidaceae</taxon>
        <taxon>Nocardiopsis</taxon>
    </lineage>
</organism>
<comment type="similarity">
    <text evidence="1 4">Belongs to the glycosyl hydrolase 5 (cellulase A) family.</text>
</comment>
<dbReference type="Pfam" id="PF18564">
    <property type="entry name" value="Glyco_hydro_5_C"/>
    <property type="match status" value="1"/>
</dbReference>
<sequence>MKRPPWPVLALVLVLVGGSLAVVTRPSPEGPRYITDDQGRAITLHGFNTAGSTKGDPDAMPWIEEQDVESEYEQMGTNFVRFLLQWRALEPEPGEYDEEYLDAVAERVSWYAERDYHVLLDMHQDLWGQGITEAGRVGNGAPEWGTHTDGLPVEEQEQWELVYLEPGTMRSFDHFWNTTGEHPELMDHYVRAWRHVADRFADEPAVLGYDLMNEPWGGTLQGPDFEKGPLAELYRRSITAIREVDNDSWIFVEPQAVGINWGLPSALPHLDDPREGKPRIVYAPHIYPLPMDMGESYGGDENGGGDGRSGRGESSRVWIDRSISLWRRNVLATADRLEAPIVLGEFGLDTSSPGAMEYVERMLAVTDEIGAGRAYWSNDLDGWGPWAGRADGGEERAVVPGPLVDVMNRPYPRAIAGEPLAVHYDRPTQTLTVSFAEKNDGSVTGPTEIYVPEGGFPGGGSITSSDPEGSWSGEWDADRRVWEVESAPYLQEHELVVSPAN</sequence>
<evidence type="ECO:0000256" key="1">
    <source>
        <dbReference type="ARBA" id="ARBA00005641"/>
    </source>
</evidence>
<dbReference type="InterPro" id="IPR001547">
    <property type="entry name" value="Glyco_hydro_5"/>
</dbReference>
<dbReference type="Pfam" id="PF00150">
    <property type="entry name" value="Cellulase"/>
    <property type="match status" value="1"/>
</dbReference>
<keyword evidence="2 4" id="KW-0378">Hydrolase</keyword>
<reference evidence="8 9" key="1">
    <citation type="submission" date="2017-08" db="EMBL/GenBank/DDBJ databases">
        <title>The complete genome sequence of Nocardiopsis gilva YIM 90087.</title>
        <authorList>
            <person name="Yin M."/>
            <person name="Tang S."/>
        </authorList>
    </citation>
    <scope>NUCLEOTIDE SEQUENCE [LARGE SCALE GENOMIC DNA]</scope>
    <source>
        <strain evidence="8 9">YIM 90087</strain>
    </source>
</reference>
<gene>
    <name evidence="8" type="ORF">CDO52_02365</name>
</gene>
<dbReference type="PANTHER" id="PTHR31308:SF3">
    <property type="entry name" value="ENDOGLYCOCERAMIDASE"/>
    <property type="match status" value="1"/>
</dbReference>
<dbReference type="PANTHER" id="PTHR31308">
    <property type="match status" value="1"/>
</dbReference>
<dbReference type="KEGG" id="ngv:CDO52_02365"/>
<evidence type="ECO:0000256" key="5">
    <source>
        <dbReference type="SAM" id="MobiDB-lite"/>
    </source>
</evidence>
<evidence type="ECO:0000256" key="4">
    <source>
        <dbReference type="RuleBase" id="RU361153"/>
    </source>
</evidence>
<dbReference type="AlphaFoldDB" id="A0A223S116"/>
<proteinExistence type="inferred from homology"/>
<evidence type="ECO:0000256" key="2">
    <source>
        <dbReference type="ARBA" id="ARBA00022801"/>
    </source>
</evidence>
<dbReference type="SMR" id="A0A223S116"/>
<dbReference type="GO" id="GO:0000272">
    <property type="term" value="P:polysaccharide catabolic process"/>
    <property type="evidence" value="ECO:0007669"/>
    <property type="project" value="InterPro"/>
</dbReference>
<dbReference type="Proteomes" id="UP000215005">
    <property type="component" value="Chromosome"/>
</dbReference>
<dbReference type="GO" id="GO:0016042">
    <property type="term" value="P:lipid catabolic process"/>
    <property type="evidence" value="ECO:0007669"/>
    <property type="project" value="UniProtKB-ARBA"/>
</dbReference>
<feature type="domain" description="Glycoside hydrolase family 5" evidence="6">
    <location>
        <begin position="36"/>
        <end position="379"/>
    </location>
</feature>
<dbReference type="SUPFAM" id="SSF51445">
    <property type="entry name" value="(Trans)glycosidases"/>
    <property type="match status" value="1"/>
</dbReference>
<dbReference type="InterPro" id="IPR041036">
    <property type="entry name" value="GH5_C"/>
</dbReference>
<dbReference type="InterPro" id="IPR052066">
    <property type="entry name" value="Glycosphingolipid_Hydrolases"/>
</dbReference>
<dbReference type="RefSeq" id="WP_017621711.1">
    <property type="nucleotide sequence ID" value="NZ_ANBG01000436.1"/>
</dbReference>
<dbReference type="OrthoDB" id="4771662at2"/>
<evidence type="ECO:0000313" key="8">
    <source>
        <dbReference type="EMBL" id="ASU81787.1"/>
    </source>
</evidence>
<dbReference type="GO" id="GO:1901136">
    <property type="term" value="P:carbohydrate derivative catabolic process"/>
    <property type="evidence" value="ECO:0007669"/>
    <property type="project" value="UniProtKB-ARBA"/>
</dbReference>
<evidence type="ECO:0000259" key="7">
    <source>
        <dbReference type="Pfam" id="PF18564"/>
    </source>
</evidence>
<evidence type="ECO:0000313" key="9">
    <source>
        <dbReference type="Proteomes" id="UP000215005"/>
    </source>
</evidence>
<dbReference type="EMBL" id="CP022753">
    <property type="protein sequence ID" value="ASU81787.1"/>
    <property type="molecule type" value="Genomic_DNA"/>
</dbReference>
<keyword evidence="3 4" id="KW-0326">Glycosidase</keyword>
<dbReference type="InterPro" id="IPR013780">
    <property type="entry name" value="Glyco_hydro_b"/>
</dbReference>
<evidence type="ECO:0000256" key="3">
    <source>
        <dbReference type="ARBA" id="ARBA00023295"/>
    </source>
</evidence>
<dbReference type="InterPro" id="IPR017853">
    <property type="entry name" value="GH"/>
</dbReference>
<name>A0A223S116_9ACTN</name>
<evidence type="ECO:0000259" key="6">
    <source>
        <dbReference type="Pfam" id="PF00150"/>
    </source>
</evidence>
<feature type="region of interest" description="Disordered" evidence="5">
    <location>
        <begin position="452"/>
        <end position="473"/>
    </location>
</feature>
<keyword evidence="9" id="KW-1185">Reference proteome</keyword>
<dbReference type="Gene3D" id="2.60.40.1180">
    <property type="entry name" value="Golgi alpha-mannosidase II"/>
    <property type="match status" value="1"/>
</dbReference>
<feature type="domain" description="Glycoside hydrolase family 5 C-terminal" evidence="7">
    <location>
        <begin position="409"/>
        <end position="476"/>
    </location>
</feature>
<dbReference type="Gene3D" id="3.20.20.80">
    <property type="entry name" value="Glycosidases"/>
    <property type="match status" value="1"/>
</dbReference>
<accession>A0A223S116</accession>
<dbReference type="GO" id="GO:0004553">
    <property type="term" value="F:hydrolase activity, hydrolyzing O-glycosyl compounds"/>
    <property type="evidence" value="ECO:0007669"/>
    <property type="project" value="InterPro"/>
</dbReference>
<protein>
    <submittedName>
        <fullName evidence="8">Endoglycoceramidase</fullName>
    </submittedName>
</protein>